<evidence type="ECO:0000313" key="9">
    <source>
        <dbReference type="EMBL" id="PWN42168.1"/>
    </source>
</evidence>
<dbReference type="RefSeq" id="XP_025369328.1">
    <property type="nucleotide sequence ID" value="XM_025514061.1"/>
</dbReference>
<comment type="cofactor">
    <cofactor evidence="1">
        <name>Fe(2+)</name>
        <dbReference type="ChEBI" id="CHEBI:29033"/>
    </cofactor>
</comment>
<organism evidence="9 10">
    <name type="scientific">Ceraceosorus guamensis</name>
    <dbReference type="NCBI Taxonomy" id="1522189"/>
    <lineage>
        <taxon>Eukaryota</taxon>
        <taxon>Fungi</taxon>
        <taxon>Dikarya</taxon>
        <taxon>Basidiomycota</taxon>
        <taxon>Ustilaginomycotina</taxon>
        <taxon>Exobasidiomycetes</taxon>
        <taxon>Ceraceosorales</taxon>
        <taxon>Ceraceosoraceae</taxon>
        <taxon>Ceraceosorus</taxon>
    </lineage>
</organism>
<name>A0A316VZ38_9BASI</name>
<proteinExistence type="inferred from homology"/>
<feature type="domain" description="TauD/TfdA-like" evidence="8">
    <location>
        <begin position="299"/>
        <end position="565"/>
    </location>
</feature>
<keyword evidence="6" id="KW-0408">Iron</keyword>
<dbReference type="Gene3D" id="3.60.130.10">
    <property type="entry name" value="Clavaminate synthase-like"/>
    <property type="match status" value="1"/>
</dbReference>
<dbReference type="AlphaFoldDB" id="A0A316VZ38"/>
<evidence type="ECO:0000256" key="4">
    <source>
        <dbReference type="ARBA" id="ARBA00022964"/>
    </source>
</evidence>
<feature type="compositionally biased region" description="Low complexity" evidence="7">
    <location>
        <begin position="55"/>
        <end position="69"/>
    </location>
</feature>
<dbReference type="GO" id="GO:0045329">
    <property type="term" value="P:carnitine biosynthetic process"/>
    <property type="evidence" value="ECO:0007669"/>
    <property type="project" value="TreeGrafter"/>
</dbReference>
<dbReference type="GO" id="GO:0046872">
    <property type="term" value="F:metal ion binding"/>
    <property type="evidence" value="ECO:0007669"/>
    <property type="project" value="UniProtKB-KW"/>
</dbReference>
<dbReference type="InterPro" id="IPR050411">
    <property type="entry name" value="AlphaKG_dependent_hydroxylases"/>
</dbReference>
<dbReference type="GO" id="GO:0005739">
    <property type="term" value="C:mitochondrion"/>
    <property type="evidence" value="ECO:0007669"/>
    <property type="project" value="TreeGrafter"/>
</dbReference>
<keyword evidence="3" id="KW-0479">Metal-binding</keyword>
<evidence type="ECO:0000256" key="1">
    <source>
        <dbReference type="ARBA" id="ARBA00001954"/>
    </source>
</evidence>
<comment type="similarity">
    <text evidence="2">Belongs to the gamma-BBH/TMLD family.</text>
</comment>
<keyword evidence="5" id="KW-0560">Oxidoreductase</keyword>
<gene>
    <name evidence="9" type="ORF">IE81DRAFT_323820</name>
</gene>
<dbReference type="InParanoid" id="A0A316VZ38"/>
<evidence type="ECO:0000256" key="6">
    <source>
        <dbReference type="ARBA" id="ARBA00023004"/>
    </source>
</evidence>
<dbReference type="OrthoDB" id="406634at2759"/>
<sequence>MTSLFPSTRLLRSSGVAPLRARLFEQSSKRTTGCSRAACHTKSLSTTSSAKQQRSTPRSTISPSTLPPSHGVQGDPALRPPLAKHTTLYDSDLDATIVIHPDTVSIVSPSNRIHRPFHFDHVWLRDACTEQGASLQLGSGQKVFHTSDVPIPQYGFGLLDANVTPRLVDAPNGRSLELTFEMSHGVLNAFSATFAAPAPPPTLPSTPHVSRIPIALLLDHASPQRYAASHFDIGAVASSWEGADLTAFPSSSPPLSASEEKSSRFDRQAATSRPARVDWTTLNPHNAVNDFAVDQVNAHRALAEALMRDGLAFVTGLPIDTTGSQPRADGDSCSLARLAETLGEIRHTFYGPLWDVRSLGSGSRNIAYTNVDLGFHMDLCYFQNPPRFQFLHMLKCKVRGGESIFVDAYKVAEYMWQHHRELWQVLAEVPVGFHYNNDGYHYRYTHPTFEVAGPTSGHWGPADSSSDERMPRLTAVNYSPPFQSPLPLTTPRMQSPAERRKFYEALKTFADLTHDPKFKYERMLGEGECVIFDNRRVLHSRKGFEWDEKEEEEGGQVKRWLKGCYVDGDAIWSKYRVLVAQARASAGSAASMQ</sequence>
<dbReference type="SUPFAM" id="SSF51197">
    <property type="entry name" value="Clavaminate synthase-like"/>
    <property type="match status" value="1"/>
</dbReference>
<dbReference type="Proteomes" id="UP000245783">
    <property type="component" value="Unassembled WGS sequence"/>
</dbReference>
<dbReference type="PANTHER" id="PTHR10696:SF25">
    <property type="entry name" value="OXIDOREDUCTASE AIM17-RELATED"/>
    <property type="match status" value="1"/>
</dbReference>
<evidence type="ECO:0000256" key="5">
    <source>
        <dbReference type="ARBA" id="ARBA00023002"/>
    </source>
</evidence>
<keyword evidence="10" id="KW-1185">Reference proteome</keyword>
<dbReference type="STRING" id="1522189.A0A316VZ38"/>
<feature type="compositionally biased region" description="Basic and acidic residues" evidence="7">
    <location>
        <begin position="258"/>
        <end position="267"/>
    </location>
</feature>
<evidence type="ECO:0000256" key="2">
    <source>
        <dbReference type="ARBA" id="ARBA00008654"/>
    </source>
</evidence>
<dbReference type="Pfam" id="PF02668">
    <property type="entry name" value="TauD"/>
    <property type="match status" value="1"/>
</dbReference>
<dbReference type="InterPro" id="IPR042098">
    <property type="entry name" value="TauD-like_sf"/>
</dbReference>
<reference evidence="9 10" key="1">
    <citation type="journal article" date="2018" name="Mol. Biol. Evol.">
        <title>Broad Genomic Sampling Reveals a Smut Pathogenic Ancestry of the Fungal Clade Ustilaginomycotina.</title>
        <authorList>
            <person name="Kijpornyongpan T."/>
            <person name="Mondo S.J."/>
            <person name="Barry K."/>
            <person name="Sandor L."/>
            <person name="Lee J."/>
            <person name="Lipzen A."/>
            <person name="Pangilinan J."/>
            <person name="LaButti K."/>
            <person name="Hainaut M."/>
            <person name="Henrissat B."/>
            <person name="Grigoriev I.V."/>
            <person name="Spatafora J.W."/>
            <person name="Aime M.C."/>
        </authorList>
    </citation>
    <scope>NUCLEOTIDE SEQUENCE [LARGE SCALE GENOMIC DNA]</scope>
    <source>
        <strain evidence="9 10">MCA 4658</strain>
    </source>
</reference>
<dbReference type="InterPro" id="IPR003819">
    <property type="entry name" value="TauD/TfdA-like"/>
</dbReference>
<evidence type="ECO:0000256" key="3">
    <source>
        <dbReference type="ARBA" id="ARBA00022723"/>
    </source>
</evidence>
<evidence type="ECO:0000313" key="10">
    <source>
        <dbReference type="Proteomes" id="UP000245783"/>
    </source>
</evidence>
<keyword evidence="4" id="KW-0223">Dioxygenase</keyword>
<evidence type="ECO:0000259" key="8">
    <source>
        <dbReference type="Pfam" id="PF02668"/>
    </source>
</evidence>
<accession>A0A316VZ38</accession>
<evidence type="ECO:0000256" key="7">
    <source>
        <dbReference type="SAM" id="MobiDB-lite"/>
    </source>
</evidence>
<feature type="region of interest" description="Disordered" evidence="7">
    <location>
        <begin position="248"/>
        <end position="274"/>
    </location>
</feature>
<dbReference type="GeneID" id="37035931"/>
<dbReference type="PANTHER" id="PTHR10696">
    <property type="entry name" value="GAMMA-BUTYROBETAINE HYDROXYLASE-RELATED"/>
    <property type="match status" value="1"/>
</dbReference>
<dbReference type="GO" id="GO:0051213">
    <property type="term" value="F:dioxygenase activity"/>
    <property type="evidence" value="ECO:0007669"/>
    <property type="project" value="UniProtKB-KW"/>
</dbReference>
<dbReference type="EMBL" id="KZ819383">
    <property type="protein sequence ID" value="PWN42168.1"/>
    <property type="molecule type" value="Genomic_DNA"/>
</dbReference>
<protein>
    <submittedName>
        <fullName evidence="9">Clavaminate synthase-like protein</fullName>
    </submittedName>
</protein>
<feature type="compositionally biased region" description="Polar residues" evidence="7">
    <location>
        <begin position="42"/>
        <end position="54"/>
    </location>
</feature>
<feature type="region of interest" description="Disordered" evidence="7">
    <location>
        <begin position="35"/>
        <end position="80"/>
    </location>
</feature>